<dbReference type="Proteomes" id="UP000195877">
    <property type="component" value="Chromosome 1"/>
</dbReference>
<dbReference type="PANTHER" id="PTHR35604">
    <property type="entry name" value="TRANSPOSASE INSH FOR INSERTION SEQUENCE ELEMENT IS5A-RELATED"/>
    <property type="match status" value="1"/>
</dbReference>
<reference evidence="2 4" key="1">
    <citation type="submission" date="2017-05" db="EMBL/GenBank/DDBJ databases">
        <authorList>
            <person name="Blom J."/>
        </authorList>
    </citation>
    <scope>NUCLEOTIDE SEQUENCE [LARGE SCALE GENOMIC DNA]</scope>
    <source>
        <strain evidence="2">PD885</strain>
    </source>
</reference>
<dbReference type="InterPro" id="IPR008490">
    <property type="entry name" value="Transposase_InsH_N"/>
</dbReference>
<dbReference type="AlphaFoldDB" id="A0A1Y6H941"/>
<sequence>MQLTFGDAEGLGKRKQTRCEIFLAEMEQVVPWRHLLGLIAPHYPVSGRPGRQPYALATMLRIQSFQSGCQNVASGIQVGADGAKEPQCTRGTCRFRAPDAPAWRSRSRFVRLSWYQGNKLPPHP</sequence>
<organism evidence="3 5">
    <name type="scientific">Xanthomonas fragariae</name>
    <dbReference type="NCBI Taxonomy" id="48664"/>
    <lineage>
        <taxon>Bacteria</taxon>
        <taxon>Pseudomonadati</taxon>
        <taxon>Pseudomonadota</taxon>
        <taxon>Gammaproteobacteria</taxon>
        <taxon>Lysobacterales</taxon>
        <taxon>Lysobacteraceae</taxon>
        <taxon>Xanthomonas</taxon>
    </lineage>
</organism>
<dbReference type="Proteomes" id="UP000195953">
    <property type="component" value="Chromosome 1"/>
</dbReference>
<accession>A0A1Y6H941</accession>
<evidence type="ECO:0000313" key="2">
    <source>
        <dbReference type="EMBL" id="SMQ97943.1"/>
    </source>
</evidence>
<reference evidence="3 5" key="2">
    <citation type="submission" date="2017-05" db="EMBL/GenBank/DDBJ databases">
        <authorList>
            <person name="Song R."/>
            <person name="Chenine A.L."/>
            <person name="Ruprecht R.M."/>
        </authorList>
    </citation>
    <scope>NUCLEOTIDE SEQUENCE [LARGE SCALE GENOMIC DNA]</scope>
    <source>
        <strain evidence="3">PD5205</strain>
    </source>
</reference>
<name>A0A1Y6H941_9XANT</name>
<evidence type="ECO:0000259" key="1">
    <source>
        <dbReference type="Pfam" id="PF05598"/>
    </source>
</evidence>
<evidence type="ECO:0000313" key="3">
    <source>
        <dbReference type="EMBL" id="SMR04593.1"/>
    </source>
</evidence>
<protein>
    <submittedName>
        <fullName evidence="3">IS5 transposase</fullName>
    </submittedName>
</protein>
<gene>
    <name evidence="3" type="ORF">PD5205_03315</name>
    <name evidence="2" type="ORF">PD885_00680</name>
</gene>
<dbReference type="EMBL" id="LT853882">
    <property type="protein sequence ID" value="SMQ97943.1"/>
    <property type="molecule type" value="Genomic_DNA"/>
</dbReference>
<feature type="domain" description="Transposase InsH N-terminal" evidence="1">
    <location>
        <begin position="21"/>
        <end position="66"/>
    </location>
</feature>
<dbReference type="PANTHER" id="PTHR35604:SF2">
    <property type="entry name" value="TRANSPOSASE INSH FOR INSERTION SEQUENCE ELEMENT IS5A-RELATED"/>
    <property type="match status" value="1"/>
</dbReference>
<keyword evidence="4" id="KW-1185">Reference proteome</keyword>
<evidence type="ECO:0000313" key="4">
    <source>
        <dbReference type="Proteomes" id="UP000195877"/>
    </source>
</evidence>
<evidence type="ECO:0000313" key="5">
    <source>
        <dbReference type="Proteomes" id="UP000195953"/>
    </source>
</evidence>
<proteinExistence type="predicted"/>
<dbReference type="EMBL" id="LT853885">
    <property type="protein sequence ID" value="SMR04593.1"/>
    <property type="molecule type" value="Genomic_DNA"/>
</dbReference>
<dbReference type="Pfam" id="PF05598">
    <property type="entry name" value="DUF772"/>
    <property type="match status" value="1"/>
</dbReference>